<dbReference type="InterPro" id="IPR036390">
    <property type="entry name" value="WH_DNA-bd_sf"/>
</dbReference>
<sequence>MNEETALNAFAALSHPVRLAVFRRLAREAPDGVTAGRLAALAGAAPSSMTAHLGKLVAAGLVTRERRSREIWYALDMTAARDLVGFLTEDCCGGRPELCGARAPACAETAS</sequence>
<organism evidence="5 6">
    <name type="scientific">Marinicauda salina</name>
    <dbReference type="NCBI Taxonomy" id="2135793"/>
    <lineage>
        <taxon>Bacteria</taxon>
        <taxon>Pseudomonadati</taxon>
        <taxon>Pseudomonadota</taxon>
        <taxon>Alphaproteobacteria</taxon>
        <taxon>Maricaulales</taxon>
        <taxon>Maricaulaceae</taxon>
        <taxon>Marinicauda</taxon>
    </lineage>
</organism>
<evidence type="ECO:0000259" key="4">
    <source>
        <dbReference type="PROSITE" id="PS50987"/>
    </source>
</evidence>
<dbReference type="InterPro" id="IPR001845">
    <property type="entry name" value="HTH_ArsR_DNA-bd_dom"/>
</dbReference>
<protein>
    <submittedName>
        <fullName evidence="5">Transcriptional regulator</fullName>
    </submittedName>
</protein>
<feature type="domain" description="HTH arsR-type" evidence="4">
    <location>
        <begin position="1"/>
        <end position="95"/>
    </location>
</feature>
<evidence type="ECO:0000313" key="5">
    <source>
        <dbReference type="EMBL" id="PWE18248.1"/>
    </source>
</evidence>
<reference evidence="6" key="1">
    <citation type="submission" date="2018-05" db="EMBL/GenBank/DDBJ databases">
        <authorList>
            <person name="Liu B.-T."/>
        </authorList>
    </citation>
    <scope>NUCLEOTIDE SEQUENCE [LARGE SCALE GENOMIC DNA]</scope>
    <source>
        <strain evidence="6">WD6-1</strain>
    </source>
</reference>
<dbReference type="EMBL" id="QEXV01000001">
    <property type="protein sequence ID" value="PWE18248.1"/>
    <property type="molecule type" value="Genomic_DNA"/>
</dbReference>
<dbReference type="PRINTS" id="PR00778">
    <property type="entry name" value="HTHARSR"/>
</dbReference>
<dbReference type="InterPro" id="IPR051011">
    <property type="entry name" value="Metal_resp_trans_reg"/>
</dbReference>
<dbReference type="SUPFAM" id="SSF46785">
    <property type="entry name" value="Winged helix' DNA-binding domain"/>
    <property type="match status" value="1"/>
</dbReference>
<dbReference type="PANTHER" id="PTHR43132:SF2">
    <property type="entry name" value="ARSENICAL RESISTANCE OPERON REPRESSOR ARSR-RELATED"/>
    <property type="match status" value="1"/>
</dbReference>
<comment type="caution">
    <text evidence="5">The sequence shown here is derived from an EMBL/GenBank/DDBJ whole genome shotgun (WGS) entry which is preliminary data.</text>
</comment>
<dbReference type="Pfam" id="PF12840">
    <property type="entry name" value="HTH_20"/>
    <property type="match status" value="1"/>
</dbReference>
<dbReference type="OrthoDB" id="9804742at2"/>
<keyword evidence="1" id="KW-0805">Transcription regulation</keyword>
<dbReference type="Proteomes" id="UP000245168">
    <property type="component" value="Unassembled WGS sequence"/>
</dbReference>
<dbReference type="InterPro" id="IPR036388">
    <property type="entry name" value="WH-like_DNA-bd_sf"/>
</dbReference>
<evidence type="ECO:0000256" key="1">
    <source>
        <dbReference type="ARBA" id="ARBA00023015"/>
    </source>
</evidence>
<keyword evidence="3" id="KW-0804">Transcription</keyword>
<keyword evidence="2" id="KW-0238">DNA-binding</keyword>
<dbReference type="AlphaFoldDB" id="A0A2U2BW61"/>
<dbReference type="GO" id="GO:0003677">
    <property type="term" value="F:DNA binding"/>
    <property type="evidence" value="ECO:0007669"/>
    <property type="project" value="UniProtKB-KW"/>
</dbReference>
<dbReference type="RefSeq" id="WP_109251522.1">
    <property type="nucleotide sequence ID" value="NZ_QEXV01000001.1"/>
</dbReference>
<dbReference type="NCBIfam" id="NF033788">
    <property type="entry name" value="HTH_metalloreg"/>
    <property type="match status" value="1"/>
</dbReference>
<accession>A0A2U2BW61</accession>
<keyword evidence="6" id="KW-1185">Reference proteome</keyword>
<evidence type="ECO:0000256" key="3">
    <source>
        <dbReference type="ARBA" id="ARBA00023163"/>
    </source>
</evidence>
<gene>
    <name evidence="5" type="ORF">DDZ18_01170</name>
</gene>
<dbReference type="PROSITE" id="PS50987">
    <property type="entry name" value="HTH_ARSR_2"/>
    <property type="match status" value="1"/>
</dbReference>
<name>A0A2U2BW61_9PROT</name>
<dbReference type="GO" id="GO:0003700">
    <property type="term" value="F:DNA-binding transcription factor activity"/>
    <property type="evidence" value="ECO:0007669"/>
    <property type="project" value="InterPro"/>
</dbReference>
<dbReference type="SMART" id="SM00418">
    <property type="entry name" value="HTH_ARSR"/>
    <property type="match status" value="1"/>
</dbReference>
<evidence type="ECO:0000256" key="2">
    <source>
        <dbReference type="ARBA" id="ARBA00023125"/>
    </source>
</evidence>
<evidence type="ECO:0000313" key="6">
    <source>
        <dbReference type="Proteomes" id="UP000245168"/>
    </source>
</evidence>
<dbReference type="CDD" id="cd00090">
    <property type="entry name" value="HTH_ARSR"/>
    <property type="match status" value="1"/>
</dbReference>
<proteinExistence type="predicted"/>
<dbReference type="Gene3D" id="1.10.10.10">
    <property type="entry name" value="Winged helix-like DNA-binding domain superfamily/Winged helix DNA-binding domain"/>
    <property type="match status" value="1"/>
</dbReference>
<dbReference type="PANTHER" id="PTHR43132">
    <property type="entry name" value="ARSENICAL RESISTANCE OPERON REPRESSOR ARSR-RELATED"/>
    <property type="match status" value="1"/>
</dbReference>
<dbReference type="InterPro" id="IPR011991">
    <property type="entry name" value="ArsR-like_HTH"/>
</dbReference>